<name>A0A504YEB8_FASGI</name>
<dbReference type="InterPro" id="IPR019821">
    <property type="entry name" value="Kinesin_motor_CS"/>
</dbReference>
<sequence length="339" mass="37785">MPKAGVVCLHSRRPSGTSTRQFVFDHTFWSCTRDNPKSSRDDNSPTSIPYADQAKVYKALAFPLLMRTLEGYNACLFAYGMTSSGKTFSITGPPENPGIIPRLVDDLFTQIAKKQSSECDYTVEMSYFEIYNERIRDLLSDRTNQSSGLTVREHPTTGPYVEGAKYPFGRDCIENVYNSQINVVDLAGSERQVSSISAVAITASDVELLFHFGLLRDSLGGNAMTAMLATISPSAQHIEESLATLNYAKKAQSIVNKAVINEDPQGRVIRQLIAEVNRLRQESSVRCEPGSPQAYEVAHLREVLVARENEVRELSRSVLVFIEASHLLWFSEHNYALCE</sequence>
<accession>A0A504YEB8</accession>
<protein>
    <recommendedName>
        <fullName evidence="4">Kinesin-like protein</fullName>
    </recommendedName>
</protein>
<dbReference type="AlphaFoldDB" id="A0A504YEB8"/>
<dbReference type="InterPro" id="IPR036961">
    <property type="entry name" value="Kinesin_motor_dom_sf"/>
</dbReference>
<feature type="binding site" evidence="3">
    <location>
        <begin position="80"/>
        <end position="87"/>
    </location>
    <ligand>
        <name>ATP</name>
        <dbReference type="ChEBI" id="CHEBI:30616"/>
    </ligand>
</feature>
<evidence type="ECO:0000256" key="4">
    <source>
        <dbReference type="RuleBase" id="RU000394"/>
    </source>
</evidence>
<comment type="caution">
    <text evidence="3">Lacks conserved residue(s) required for the propagation of feature annotation.</text>
</comment>
<dbReference type="PANTHER" id="PTHR47117">
    <property type="entry name" value="STAR-RELATED LIPID TRANSFER PROTEIN 9"/>
    <property type="match status" value="1"/>
</dbReference>
<keyword evidence="4" id="KW-0493">Microtubule</keyword>
<dbReference type="GO" id="GO:0005524">
    <property type="term" value="F:ATP binding"/>
    <property type="evidence" value="ECO:0007669"/>
    <property type="project" value="UniProtKB-UniRule"/>
</dbReference>
<proteinExistence type="inferred from homology"/>
<feature type="domain" description="Kinesin motor" evidence="5">
    <location>
        <begin position="1"/>
        <end position="165"/>
    </location>
</feature>
<feature type="domain" description="Kinesin motor" evidence="5">
    <location>
        <begin position="214"/>
        <end position="254"/>
    </location>
</feature>
<dbReference type="GO" id="GO:0005874">
    <property type="term" value="C:microtubule"/>
    <property type="evidence" value="ECO:0007669"/>
    <property type="project" value="UniProtKB-KW"/>
</dbReference>
<organism evidence="6 7">
    <name type="scientific">Fasciola gigantica</name>
    <name type="common">Giant liver fluke</name>
    <dbReference type="NCBI Taxonomy" id="46835"/>
    <lineage>
        <taxon>Eukaryota</taxon>
        <taxon>Metazoa</taxon>
        <taxon>Spiralia</taxon>
        <taxon>Lophotrochozoa</taxon>
        <taxon>Platyhelminthes</taxon>
        <taxon>Trematoda</taxon>
        <taxon>Digenea</taxon>
        <taxon>Plagiorchiida</taxon>
        <taxon>Echinostomata</taxon>
        <taxon>Echinostomatoidea</taxon>
        <taxon>Fasciolidae</taxon>
        <taxon>Fasciola</taxon>
    </lineage>
</organism>
<evidence type="ECO:0000256" key="1">
    <source>
        <dbReference type="ARBA" id="ARBA00022741"/>
    </source>
</evidence>
<dbReference type="Gene3D" id="3.40.850.10">
    <property type="entry name" value="Kinesin motor domain"/>
    <property type="match status" value="2"/>
</dbReference>
<dbReference type="InterPro" id="IPR027417">
    <property type="entry name" value="P-loop_NTPase"/>
</dbReference>
<evidence type="ECO:0000256" key="3">
    <source>
        <dbReference type="PROSITE-ProRule" id="PRU00283"/>
    </source>
</evidence>
<dbReference type="GO" id="GO:0008017">
    <property type="term" value="F:microtubule binding"/>
    <property type="evidence" value="ECO:0007669"/>
    <property type="project" value="InterPro"/>
</dbReference>
<keyword evidence="2 3" id="KW-0067">ATP-binding</keyword>
<dbReference type="Proteomes" id="UP000316759">
    <property type="component" value="Unassembled WGS sequence"/>
</dbReference>
<gene>
    <name evidence="6" type="ORF">FGIG_11568</name>
</gene>
<evidence type="ECO:0000313" key="6">
    <source>
        <dbReference type="EMBL" id="TPP60032.1"/>
    </source>
</evidence>
<evidence type="ECO:0000256" key="2">
    <source>
        <dbReference type="ARBA" id="ARBA00022840"/>
    </source>
</evidence>
<dbReference type="OrthoDB" id="3176171at2759"/>
<dbReference type="EMBL" id="SUNJ01009933">
    <property type="protein sequence ID" value="TPP60032.1"/>
    <property type="molecule type" value="Genomic_DNA"/>
</dbReference>
<dbReference type="InterPro" id="IPR001752">
    <property type="entry name" value="Kinesin_motor_dom"/>
</dbReference>
<comment type="similarity">
    <text evidence="3 4">Belongs to the TRAFAC class myosin-kinesin ATPase superfamily. Kinesin family.</text>
</comment>
<comment type="caution">
    <text evidence="6">The sequence shown here is derived from an EMBL/GenBank/DDBJ whole genome shotgun (WGS) entry which is preliminary data.</text>
</comment>
<dbReference type="PROSITE" id="PS00411">
    <property type="entry name" value="KINESIN_MOTOR_1"/>
    <property type="match status" value="1"/>
</dbReference>
<dbReference type="SMART" id="SM00129">
    <property type="entry name" value="KISc"/>
    <property type="match status" value="1"/>
</dbReference>
<dbReference type="STRING" id="46835.A0A504YEB8"/>
<dbReference type="PRINTS" id="PR00380">
    <property type="entry name" value="KINESINHEAVY"/>
</dbReference>
<evidence type="ECO:0000259" key="5">
    <source>
        <dbReference type="PROSITE" id="PS50067"/>
    </source>
</evidence>
<dbReference type="SUPFAM" id="SSF52540">
    <property type="entry name" value="P-loop containing nucleoside triphosphate hydrolases"/>
    <property type="match status" value="1"/>
</dbReference>
<reference evidence="6 7" key="1">
    <citation type="submission" date="2019-04" db="EMBL/GenBank/DDBJ databases">
        <title>Annotation for the trematode Fasciola gigantica.</title>
        <authorList>
            <person name="Choi Y.-J."/>
        </authorList>
    </citation>
    <scope>NUCLEOTIDE SEQUENCE [LARGE SCALE GENOMIC DNA]</scope>
    <source>
        <strain evidence="6">Uganda_cow_1</strain>
    </source>
</reference>
<dbReference type="Pfam" id="PF00225">
    <property type="entry name" value="Kinesin"/>
    <property type="match status" value="2"/>
</dbReference>
<keyword evidence="7" id="KW-1185">Reference proteome</keyword>
<dbReference type="GO" id="GO:0003777">
    <property type="term" value="F:microtubule motor activity"/>
    <property type="evidence" value="ECO:0007669"/>
    <property type="project" value="InterPro"/>
</dbReference>
<dbReference type="PROSITE" id="PS50067">
    <property type="entry name" value="KINESIN_MOTOR_2"/>
    <property type="match status" value="2"/>
</dbReference>
<keyword evidence="1 3" id="KW-0547">Nucleotide-binding</keyword>
<keyword evidence="3 4" id="KW-0505">Motor protein</keyword>
<dbReference type="GO" id="GO:0007018">
    <property type="term" value="P:microtubule-based movement"/>
    <property type="evidence" value="ECO:0007669"/>
    <property type="project" value="InterPro"/>
</dbReference>
<evidence type="ECO:0000313" key="7">
    <source>
        <dbReference type="Proteomes" id="UP000316759"/>
    </source>
</evidence>